<dbReference type="AlphaFoldDB" id="A0A084JDB1"/>
<organism evidence="1 2">
    <name type="scientific">Lacrimispora celerecrescens</name>
    <dbReference type="NCBI Taxonomy" id="29354"/>
    <lineage>
        <taxon>Bacteria</taxon>
        <taxon>Bacillati</taxon>
        <taxon>Bacillota</taxon>
        <taxon>Clostridia</taxon>
        <taxon>Lachnospirales</taxon>
        <taxon>Lachnospiraceae</taxon>
        <taxon>Lacrimispora</taxon>
    </lineage>
</organism>
<dbReference type="STRING" id="29354.IO98_21695"/>
<sequence length="206" mass="24003">MSAFLGPIHTWLYNKIKFQDAMTDAILDFAEENGCGKELRARTDGRYGVLEKGNLEDMIDTGNIHGWLQEKVSLVENRLAYVVTELIEPDQERLSHIVHAVMEFGKRNSADKNITVRKAYDYLESTLLNGMPCDRVNELVQETEDNLVWRQSQDIHGAYWTMIHGDVTHYYALRESLIKGMFEDSELEFHQIEDQVYELRRRLCTE</sequence>
<accession>A0A084JDB1</accession>
<gene>
    <name evidence="1" type="ORF">IO98_21695</name>
</gene>
<dbReference type="OrthoDB" id="9777242at2"/>
<dbReference type="RefSeq" id="WP_038284396.1">
    <property type="nucleotide sequence ID" value="NZ_JPME01000038.1"/>
</dbReference>
<evidence type="ECO:0000313" key="2">
    <source>
        <dbReference type="Proteomes" id="UP000028525"/>
    </source>
</evidence>
<comment type="caution">
    <text evidence="1">The sequence shown here is derived from an EMBL/GenBank/DDBJ whole genome shotgun (WGS) entry which is preliminary data.</text>
</comment>
<dbReference type="EMBL" id="JPME01000038">
    <property type="protein sequence ID" value="KEZ86945.1"/>
    <property type="molecule type" value="Genomic_DNA"/>
</dbReference>
<evidence type="ECO:0000313" key="1">
    <source>
        <dbReference type="EMBL" id="KEZ86945.1"/>
    </source>
</evidence>
<proteinExistence type="predicted"/>
<name>A0A084JDB1_9FIRM</name>
<dbReference type="Proteomes" id="UP000028525">
    <property type="component" value="Unassembled WGS sequence"/>
</dbReference>
<reference evidence="1 2" key="1">
    <citation type="submission" date="2014-07" db="EMBL/GenBank/DDBJ databases">
        <title>Draft genome of Clostridium celerecrescens 152B isolated from sediments associated with methane hydrate from Krishna Godavari basin.</title>
        <authorList>
            <person name="Honkalas V.S."/>
            <person name="Dabir A.P."/>
            <person name="Arora P."/>
            <person name="Dhakephalkar P.K."/>
        </authorList>
    </citation>
    <scope>NUCLEOTIDE SEQUENCE [LARGE SCALE GENOMIC DNA]</scope>
    <source>
        <strain evidence="1 2">152B</strain>
    </source>
</reference>
<protein>
    <submittedName>
        <fullName evidence="1">Uncharacterized protein</fullName>
    </submittedName>
</protein>
<keyword evidence="2" id="KW-1185">Reference proteome</keyword>